<dbReference type="AlphaFoldDB" id="A0A1J0AFN9"/>
<proteinExistence type="predicted"/>
<evidence type="ECO:0000313" key="1">
    <source>
        <dbReference type="EMBL" id="APB34758.1"/>
    </source>
</evidence>
<reference evidence="1 2" key="1">
    <citation type="submission" date="2016-10" db="EMBL/GenBank/DDBJ databases">
        <title>Description of Gloeomargarita lithophora gen. nov., sp. nov., a thylakoid-bearing basal-branching cyanobacterium with intracellular carbonates, and proposal for Gloeomargaritales ord. nov.</title>
        <authorList>
            <person name="Moreira D."/>
            <person name="Tavera R."/>
            <person name="Benzerara K."/>
            <person name="Skouri-Panet F."/>
            <person name="Couradeau E."/>
            <person name="Gerard E."/>
            <person name="Loussert C."/>
            <person name="Novelo E."/>
            <person name="Zivanovic Y."/>
            <person name="Lopez-Garcia P."/>
        </authorList>
    </citation>
    <scope>NUCLEOTIDE SEQUENCE [LARGE SCALE GENOMIC DNA]</scope>
    <source>
        <strain evidence="1 2">D10</strain>
    </source>
</reference>
<dbReference type="STRING" id="1188229.GlitD10_2424"/>
<evidence type="ECO:0000313" key="2">
    <source>
        <dbReference type="Proteomes" id="UP000180235"/>
    </source>
</evidence>
<dbReference type="KEGG" id="glt:GlitD10_2424"/>
<name>A0A1J0AFN9_9CYAN</name>
<evidence type="ECO:0008006" key="3">
    <source>
        <dbReference type="Google" id="ProtNLM"/>
    </source>
</evidence>
<sequence length="105" mass="12600">MNFFESEIVQAEAKQIFGDYQDLVQLGGHYGKFDREGKRLYIEQMETLFERYRIFIKRVELSEDFMAQMTVKQLETFLGQFGLTPPQMFAQMEQTLERMKRELEP</sequence>
<protein>
    <recommendedName>
        <fullName evidence="3">DUF1825 domain-containing protein</fullName>
    </recommendedName>
</protein>
<dbReference type="InterPro" id="IPR014954">
    <property type="entry name" value="DUF1825"/>
</dbReference>
<dbReference type="Proteomes" id="UP000180235">
    <property type="component" value="Chromosome"/>
</dbReference>
<accession>A0A1J0AFN9</accession>
<dbReference type="OrthoDB" id="513748at2"/>
<organism evidence="1 2">
    <name type="scientific">Gloeomargarita lithophora Alchichica-D10</name>
    <dbReference type="NCBI Taxonomy" id="1188229"/>
    <lineage>
        <taxon>Bacteria</taxon>
        <taxon>Bacillati</taxon>
        <taxon>Cyanobacteriota</taxon>
        <taxon>Cyanophyceae</taxon>
        <taxon>Gloeomargaritales</taxon>
        <taxon>Gloeomargaritaceae</taxon>
        <taxon>Gloeomargarita</taxon>
    </lineage>
</organism>
<dbReference type="RefSeq" id="WP_071455153.1">
    <property type="nucleotide sequence ID" value="NZ_CP017675.1"/>
</dbReference>
<dbReference type="Pfam" id="PF08855">
    <property type="entry name" value="DUF1825"/>
    <property type="match status" value="1"/>
</dbReference>
<gene>
    <name evidence="1" type="ORF">GlitD10_2424</name>
</gene>
<dbReference type="EMBL" id="CP017675">
    <property type="protein sequence ID" value="APB34758.1"/>
    <property type="molecule type" value="Genomic_DNA"/>
</dbReference>
<keyword evidence="2" id="KW-1185">Reference proteome</keyword>